<dbReference type="InterPro" id="IPR046980">
    <property type="entry name" value="KefG/KefF"/>
</dbReference>
<evidence type="ECO:0000259" key="2">
    <source>
        <dbReference type="Pfam" id="PF02525"/>
    </source>
</evidence>
<dbReference type="EMBL" id="VCIW01000033">
    <property type="protein sequence ID" value="TLS48569.1"/>
    <property type="molecule type" value="Genomic_DNA"/>
</dbReference>
<gene>
    <name evidence="3" type="ORF">FE782_30115</name>
</gene>
<sequence>MTNTLVIVAHPRLAEGSRINKKLVEAVASIEGVTVRDLYRTYPDERIDPEAEQRLLEAHERIVLQFPFWWYSSPHLLKKWTDEVLTYGWAYGPGGDKLRGKSLGLAVSTGGAESAFQAGGYNQYTMSELTRPFQATASLVGMTFRPIFSVHGSMLCDDETLSRRAAEYAAYVTAERETAIHA</sequence>
<reference evidence="3 4" key="1">
    <citation type="submission" date="2019-05" db="EMBL/GenBank/DDBJ databases">
        <authorList>
            <person name="Narsing Rao M.P."/>
            <person name="Li W.J."/>
        </authorList>
    </citation>
    <scope>NUCLEOTIDE SEQUENCE [LARGE SCALE GENOMIC DNA]</scope>
    <source>
        <strain evidence="3 4">SYSU_K30003</strain>
    </source>
</reference>
<protein>
    <submittedName>
        <fullName evidence="3">NAD(P)H-dependent oxidoreductase</fullName>
    </submittedName>
</protein>
<dbReference type="RefSeq" id="WP_138198063.1">
    <property type="nucleotide sequence ID" value="NZ_VCIW01000033.1"/>
</dbReference>
<evidence type="ECO:0000256" key="1">
    <source>
        <dbReference type="ARBA" id="ARBA00023002"/>
    </source>
</evidence>
<evidence type="ECO:0000313" key="4">
    <source>
        <dbReference type="Proteomes" id="UP000309676"/>
    </source>
</evidence>
<dbReference type="Proteomes" id="UP000309676">
    <property type="component" value="Unassembled WGS sequence"/>
</dbReference>
<comment type="caution">
    <text evidence="3">The sequence shown here is derived from an EMBL/GenBank/DDBJ whole genome shotgun (WGS) entry which is preliminary data.</text>
</comment>
<dbReference type="PANTHER" id="PTHR47307:SF1">
    <property type="entry name" value="GLUTATHIONE-REGULATED POTASSIUM-EFFLUX SYSTEM ANCILLARY PROTEIN KEFG"/>
    <property type="match status" value="1"/>
</dbReference>
<dbReference type="PANTHER" id="PTHR47307">
    <property type="entry name" value="GLUTATHIONE-REGULATED POTASSIUM-EFFLUX SYSTEM ANCILLARY PROTEIN KEFG"/>
    <property type="match status" value="1"/>
</dbReference>
<proteinExistence type="predicted"/>
<feature type="domain" description="Flavodoxin-like fold" evidence="2">
    <location>
        <begin position="3"/>
        <end position="171"/>
    </location>
</feature>
<organism evidence="3 4">
    <name type="scientific">Paenibacillus antri</name>
    <dbReference type="NCBI Taxonomy" id="2582848"/>
    <lineage>
        <taxon>Bacteria</taxon>
        <taxon>Bacillati</taxon>
        <taxon>Bacillota</taxon>
        <taxon>Bacilli</taxon>
        <taxon>Bacillales</taxon>
        <taxon>Paenibacillaceae</taxon>
        <taxon>Paenibacillus</taxon>
    </lineage>
</organism>
<dbReference type="Gene3D" id="3.40.50.360">
    <property type="match status" value="1"/>
</dbReference>
<dbReference type="GO" id="GO:0010181">
    <property type="term" value="F:FMN binding"/>
    <property type="evidence" value="ECO:0007669"/>
    <property type="project" value="TreeGrafter"/>
</dbReference>
<dbReference type="GO" id="GO:0009055">
    <property type="term" value="F:electron transfer activity"/>
    <property type="evidence" value="ECO:0007669"/>
    <property type="project" value="TreeGrafter"/>
</dbReference>
<dbReference type="Pfam" id="PF02525">
    <property type="entry name" value="Flavodoxin_2"/>
    <property type="match status" value="1"/>
</dbReference>
<dbReference type="GO" id="GO:0003955">
    <property type="term" value="F:NAD(P)H dehydrogenase (quinone) activity"/>
    <property type="evidence" value="ECO:0007669"/>
    <property type="project" value="TreeGrafter"/>
</dbReference>
<name>A0A5R9G0P5_9BACL</name>
<accession>A0A5R9G0P5</accession>
<keyword evidence="4" id="KW-1185">Reference proteome</keyword>
<dbReference type="InterPro" id="IPR003680">
    <property type="entry name" value="Flavodoxin_fold"/>
</dbReference>
<dbReference type="InterPro" id="IPR029039">
    <property type="entry name" value="Flavoprotein-like_sf"/>
</dbReference>
<dbReference type="OrthoDB" id="9798454at2"/>
<keyword evidence="1" id="KW-0560">Oxidoreductase</keyword>
<evidence type="ECO:0000313" key="3">
    <source>
        <dbReference type="EMBL" id="TLS48569.1"/>
    </source>
</evidence>
<dbReference type="SUPFAM" id="SSF52218">
    <property type="entry name" value="Flavoproteins"/>
    <property type="match status" value="1"/>
</dbReference>
<dbReference type="AlphaFoldDB" id="A0A5R9G0P5"/>